<keyword evidence="2" id="KW-1133">Transmembrane helix</keyword>
<name>W3X9P0_PESFW</name>
<feature type="compositionally biased region" description="Basic residues" evidence="1">
    <location>
        <begin position="281"/>
        <end position="291"/>
    </location>
</feature>
<feature type="region of interest" description="Disordered" evidence="1">
    <location>
        <begin position="137"/>
        <end position="291"/>
    </location>
</feature>
<feature type="compositionally biased region" description="Pro residues" evidence="1">
    <location>
        <begin position="201"/>
        <end position="218"/>
    </location>
</feature>
<dbReference type="GeneID" id="19269618"/>
<feature type="compositionally biased region" description="Basic residues" evidence="1">
    <location>
        <begin position="146"/>
        <end position="159"/>
    </location>
</feature>
<keyword evidence="2" id="KW-0472">Membrane</keyword>
<dbReference type="InParanoid" id="W3X9P0"/>
<evidence type="ECO:0000313" key="4">
    <source>
        <dbReference type="Proteomes" id="UP000030651"/>
    </source>
</evidence>
<keyword evidence="2" id="KW-0812">Transmembrane</keyword>
<proteinExistence type="predicted"/>
<reference evidence="4" key="1">
    <citation type="journal article" date="2015" name="BMC Genomics">
        <title>Genomic and transcriptomic analysis of the endophytic fungus Pestalotiopsis fici reveals its lifestyle and high potential for synthesis of natural products.</title>
        <authorList>
            <person name="Wang X."/>
            <person name="Zhang X."/>
            <person name="Liu L."/>
            <person name="Xiang M."/>
            <person name="Wang W."/>
            <person name="Sun X."/>
            <person name="Che Y."/>
            <person name="Guo L."/>
            <person name="Liu G."/>
            <person name="Guo L."/>
            <person name="Wang C."/>
            <person name="Yin W.B."/>
            <person name="Stadler M."/>
            <person name="Zhang X."/>
            <person name="Liu X."/>
        </authorList>
    </citation>
    <scope>NUCLEOTIDE SEQUENCE [LARGE SCALE GENOMIC DNA]</scope>
    <source>
        <strain evidence="4">W106-1 / CGMCC3.15140</strain>
    </source>
</reference>
<dbReference type="EMBL" id="KI912111">
    <property type="protein sequence ID" value="ETS82729.1"/>
    <property type="molecule type" value="Genomic_DNA"/>
</dbReference>
<dbReference type="Proteomes" id="UP000030651">
    <property type="component" value="Unassembled WGS sequence"/>
</dbReference>
<keyword evidence="4" id="KW-1185">Reference proteome</keyword>
<dbReference type="KEGG" id="pfy:PFICI_04605"/>
<dbReference type="RefSeq" id="XP_007831377.1">
    <property type="nucleotide sequence ID" value="XM_007833186.1"/>
</dbReference>
<feature type="compositionally biased region" description="Basic residues" evidence="1">
    <location>
        <begin position="240"/>
        <end position="251"/>
    </location>
</feature>
<feature type="transmembrane region" description="Helical" evidence="2">
    <location>
        <begin position="97"/>
        <end position="119"/>
    </location>
</feature>
<feature type="region of interest" description="Disordered" evidence="1">
    <location>
        <begin position="1"/>
        <end position="36"/>
    </location>
</feature>
<evidence type="ECO:0000256" key="2">
    <source>
        <dbReference type="SAM" id="Phobius"/>
    </source>
</evidence>
<dbReference type="eggNOG" id="ENOG502SSR4">
    <property type="taxonomic scope" value="Eukaryota"/>
</dbReference>
<evidence type="ECO:0000256" key="1">
    <source>
        <dbReference type="SAM" id="MobiDB-lite"/>
    </source>
</evidence>
<feature type="compositionally biased region" description="Basic and acidic residues" evidence="1">
    <location>
        <begin position="253"/>
        <end position="268"/>
    </location>
</feature>
<accession>W3X9P0</accession>
<evidence type="ECO:0000313" key="3">
    <source>
        <dbReference type="EMBL" id="ETS82729.1"/>
    </source>
</evidence>
<sequence length="291" mass="32503">MAPVITSPRSLARDAIPNSFDHHMRSSPFATARRQSEPLSTWSSRTMIARSAAAVAPRSPSSQHHHNNHYYRDLTPRLDDNADIVPETYGAPSGPNAGTVVGIVLGSVGGFLLLLWLIYSIANLGNGPPAVLETASVGGTESVVTRKSRRRQNRSHRRGSASVRDRRETVEVRRTERVVPVPPVTTERIIVEERSRSRQPMPGPPPPAPPPPMAPPPRVVHDDSDDEVVVIEENSPPRRRDSRHHHRRQSSRRSSERRRSSGYRDIDPYRFAGGDASIRSVSRRRSYSRDR</sequence>
<gene>
    <name evidence="3" type="ORF">PFICI_04605</name>
</gene>
<dbReference type="AlphaFoldDB" id="W3X9P0"/>
<dbReference type="OrthoDB" id="5423884at2759"/>
<protein>
    <submittedName>
        <fullName evidence="3">Uncharacterized protein</fullName>
    </submittedName>
</protein>
<dbReference type="HOGENOM" id="CLU_774091_0_0_1"/>
<organism evidence="3 4">
    <name type="scientific">Pestalotiopsis fici (strain W106-1 / CGMCC3.15140)</name>
    <dbReference type="NCBI Taxonomy" id="1229662"/>
    <lineage>
        <taxon>Eukaryota</taxon>
        <taxon>Fungi</taxon>
        <taxon>Dikarya</taxon>
        <taxon>Ascomycota</taxon>
        <taxon>Pezizomycotina</taxon>
        <taxon>Sordariomycetes</taxon>
        <taxon>Xylariomycetidae</taxon>
        <taxon>Amphisphaeriales</taxon>
        <taxon>Sporocadaceae</taxon>
        <taxon>Pestalotiopsis</taxon>
    </lineage>
</organism>
<feature type="compositionally biased region" description="Basic and acidic residues" evidence="1">
    <location>
        <begin position="163"/>
        <end position="177"/>
    </location>
</feature>